<comment type="caution">
    <text evidence="8">The sequence shown here is derived from an EMBL/GenBank/DDBJ whole genome shotgun (WGS) entry which is preliminary data.</text>
</comment>
<evidence type="ECO:0000313" key="9">
    <source>
        <dbReference type="Proteomes" id="UP000309584"/>
    </source>
</evidence>
<keyword evidence="1 5" id="KW-0963">Cytoplasm</keyword>
<dbReference type="InterPro" id="IPR011033">
    <property type="entry name" value="PRC_barrel-like_sf"/>
</dbReference>
<keyword evidence="3 5" id="KW-0698">rRNA processing</keyword>
<proteinExistence type="inferred from homology"/>
<dbReference type="InterPro" id="IPR011961">
    <property type="entry name" value="RimM"/>
</dbReference>
<keyword evidence="9" id="KW-1185">Reference proteome</keyword>
<dbReference type="PANTHER" id="PTHR33692:SF1">
    <property type="entry name" value="RIBOSOME MATURATION FACTOR RIMM"/>
    <property type="match status" value="1"/>
</dbReference>
<accession>A0ABY2TH00</accession>
<dbReference type="EMBL" id="NXLY01000018">
    <property type="protein sequence ID" value="TKX33348.1"/>
    <property type="molecule type" value="Genomic_DNA"/>
</dbReference>
<dbReference type="NCBIfam" id="TIGR02273">
    <property type="entry name" value="16S_RimM"/>
    <property type="match status" value="1"/>
</dbReference>
<dbReference type="InterPro" id="IPR036976">
    <property type="entry name" value="RimM_N_sf"/>
</dbReference>
<dbReference type="Gene3D" id="2.30.30.240">
    <property type="entry name" value="PRC-barrel domain"/>
    <property type="match status" value="1"/>
</dbReference>
<evidence type="ECO:0000256" key="1">
    <source>
        <dbReference type="ARBA" id="ARBA00022490"/>
    </source>
</evidence>
<protein>
    <recommendedName>
        <fullName evidence="5">Ribosome maturation factor RimM</fullName>
    </recommendedName>
</protein>
<dbReference type="InterPro" id="IPR002676">
    <property type="entry name" value="RimM_N"/>
</dbReference>
<dbReference type="Pfam" id="PF05239">
    <property type="entry name" value="PRC"/>
    <property type="match status" value="1"/>
</dbReference>
<comment type="domain">
    <text evidence="5">The PRC barrel domain binds ribosomal protein uS19.</text>
</comment>
<name>A0ABY2TH00_9BACT</name>
<organism evidence="8 9">
    <name type="scientific">Campylobacter taeniopygiae</name>
    <dbReference type="NCBI Taxonomy" id="2510188"/>
    <lineage>
        <taxon>Bacteria</taxon>
        <taxon>Pseudomonadati</taxon>
        <taxon>Campylobacterota</taxon>
        <taxon>Epsilonproteobacteria</taxon>
        <taxon>Campylobacterales</taxon>
        <taxon>Campylobacteraceae</taxon>
        <taxon>Campylobacter</taxon>
    </lineage>
</organism>
<dbReference type="Proteomes" id="UP000309584">
    <property type="component" value="Unassembled WGS sequence"/>
</dbReference>
<evidence type="ECO:0000256" key="4">
    <source>
        <dbReference type="ARBA" id="ARBA00023186"/>
    </source>
</evidence>
<dbReference type="SUPFAM" id="SSF50346">
    <property type="entry name" value="PRC-barrel domain"/>
    <property type="match status" value="1"/>
</dbReference>
<dbReference type="InterPro" id="IPR027275">
    <property type="entry name" value="PRC-brl_dom"/>
</dbReference>
<feature type="domain" description="PRC-barrel" evidence="7">
    <location>
        <begin position="96"/>
        <end position="172"/>
    </location>
</feature>
<keyword evidence="4 5" id="KW-0143">Chaperone</keyword>
<dbReference type="InterPro" id="IPR009000">
    <property type="entry name" value="Transl_B-barrel_sf"/>
</dbReference>
<keyword evidence="2 5" id="KW-0690">Ribosome biogenesis</keyword>
<dbReference type="PANTHER" id="PTHR33692">
    <property type="entry name" value="RIBOSOME MATURATION FACTOR RIMM"/>
    <property type="match status" value="1"/>
</dbReference>
<evidence type="ECO:0000256" key="5">
    <source>
        <dbReference type="HAMAP-Rule" id="MF_00014"/>
    </source>
</evidence>
<evidence type="ECO:0000259" key="7">
    <source>
        <dbReference type="Pfam" id="PF05239"/>
    </source>
</evidence>
<comment type="similarity">
    <text evidence="5">Belongs to the RimM family.</text>
</comment>
<dbReference type="Gene3D" id="2.40.30.60">
    <property type="entry name" value="RimM"/>
    <property type="match status" value="1"/>
</dbReference>
<comment type="subcellular location">
    <subcellularLocation>
        <location evidence="5">Cytoplasm</location>
    </subcellularLocation>
</comment>
<gene>
    <name evidence="5 8" type="primary">rimM</name>
    <name evidence="8" type="ORF">CQA75_07955</name>
</gene>
<reference evidence="8 9" key="1">
    <citation type="submission" date="2018-05" db="EMBL/GenBank/DDBJ databases">
        <title>Novel Campyloabacter and Helicobacter Species and Strains.</title>
        <authorList>
            <person name="Mannion A.J."/>
            <person name="Shen Z."/>
            <person name="Fox J.G."/>
        </authorList>
    </citation>
    <scope>NUCLEOTIDE SEQUENCE [LARGE SCALE GENOMIC DNA]</scope>
    <source>
        <strain evidence="9">MIT10-5678</strain>
    </source>
</reference>
<dbReference type="HAMAP" id="MF_00014">
    <property type="entry name" value="Ribosome_mat_RimM"/>
    <property type="match status" value="1"/>
</dbReference>
<dbReference type="Pfam" id="PF01782">
    <property type="entry name" value="RimM"/>
    <property type="match status" value="1"/>
</dbReference>
<comment type="function">
    <text evidence="5">An accessory protein needed during the final step in the assembly of 30S ribosomal subunit, possibly for assembly of the head region. Essential for efficient processing of 16S rRNA. May be needed both before and after RbfA during the maturation of 16S rRNA. It has affinity for free ribosomal 30S subunits but not for 70S ribosomes.</text>
</comment>
<evidence type="ECO:0000256" key="3">
    <source>
        <dbReference type="ARBA" id="ARBA00022552"/>
    </source>
</evidence>
<evidence type="ECO:0000313" key="8">
    <source>
        <dbReference type="EMBL" id="TKX33348.1"/>
    </source>
</evidence>
<comment type="subunit">
    <text evidence="5">Binds ribosomal protein uS19.</text>
</comment>
<sequence length="179" mass="21070">MSEEDFIQVAKLGKTVGLKGFLRLYNFSDFSKQFKKDSSFFIDKGRKKLIIKSYNYTNSSILFEGYESIERAQELVNTILYQSIETTRKTCKLNKDEFFYFDILGCKILFQEQFLGKVSNILEIGNSFLFEIETDKEFLVKNYPKVFFIPYLDKFVSKIDIDKKNIFCTQDAFLILENS</sequence>
<evidence type="ECO:0000256" key="2">
    <source>
        <dbReference type="ARBA" id="ARBA00022517"/>
    </source>
</evidence>
<evidence type="ECO:0000259" key="6">
    <source>
        <dbReference type="Pfam" id="PF01782"/>
    </source>
</evidence>
<feature type="domain" description="RimM N-terminal" evidence="6">
    <location>
        <begin position="8"/>
        <end position="84"/>
    </location>
</feature>
<dbReference type="RefSeq" id="WP_137624452.1">
    <property type="nucleotide sequence ID" value="NZ_NXLY01000018.1"/>
</dbReference>
<dbReference type="SUPFAM" id="SSF50447">
    <property type="entry name" value="Translation proteins"/>
    <property type="match status" value="1"/>
</dbReference>